<dbReference type="InterPro" id="IPR029044">
    <property type="entry name" value="Nucleotide-diphossugar_trans"/>
</dbReference>
<comment type="caution">
    <text evidence="1">The sequence shown here is derived from an EMBL/GenBank/DDBJ whole genome shotgun (WGS) entry which is preliminary data.</text>
</comment>
<gene>
    <name evidence="1" type="ORF">SD70_24655</name>
</gene>
<dbReference type="Gene3D" id="3.90.550.10">
    <property type="entry name" value="Spore Coat Polysaccharide Biosynthesis Protein SpsA, Chain A"/>
    <property type="match status" value="1"/>
</dbReference>
<name>A0ABR5AD05_9BACL</name>
<dbReference type="Proteomes" id="UP000031967">
    <property type="component" value="Unassembled WGS sequence"/>
</dbReference>
<proteinExistence type="predicted"/>
<organism evidence="1 2">
    <name type="scientific">Gordoniibacillus kamchatkensis</name>
    <dbReference type="NCBI Taxonomy" id="1590651"/>
    <lineage>
        <taxon>Bacteria</taxon>
        <taxon>Bacillati</taxon>
        <taxon>Bacillota</taxon>
        <taxon>Bacilli</taxon>
        <taxon>Bacillales</taxon>
        <taxon>Paenibacillaceae</taxon>
        <taxon>Gordoniibacillus</taxon>
    </lineage>
</organism>
<evidence type="ECO:0000313" key="1">
    <source>
        <dbReference type="EMBL" id="KIL38723.1"/>
    </source>
</evidence>
<evidence type="ECO:0000313" key="2">
    <source>
        <dbReference type="Proteomes" id="UP000031967"/>
    </source>
</evidence>
<dbReference type="SUPFAM" id="SSF53448">
    <property type="entry name" value="Nucleotide-diphospho-sugar transferases"/>
    <property type="match status" value="1"/>
</dbReference>
<dbReference type="RefSeq" id="WP_041050604.1">
    <property type="nucleotide sequence ID" value="NZ_JXAK01000053.1"/>
</dbReference>
<dbReference type="EMBL" id="JXAK01000053">
    <property type="protein sequence ID" value="KIL38723.1"/>
    <property type="molecule type" value="Genomic_DNA"/>
</dbReference>
<protein>
    <recommendedName>
        <fullName evidence="3">Glycosyl transferase</fullName>
    </recommendedName>
</protein>
<evidence type="ECO:0008006" key="3">
    <source>
        <dbReference type="Google" id="ProtNLM"/>
    </source>
</evidence>
<accession>A0ABR5AD05</accession>
<reference evidence="1 2" key="1">
    <citation type="submission" date="2014-12" db="EMBL/GenBank/DDBJ databases">
        <title>Draft genome sequence of Paenibacillus kamchatkensis strain B-2647.</title>
        <authorList>
            <person name="Karlyshev A.V."/>
            <person name="Kudryashova E.B."/>
        </authorList>
    </citation>
    <scope>NUCLEOTIDE SEQUENCE [LARGE SCALE GENOMIC DNA]</scope>
    <source>
        <strain evidence="1 2">VKM B-2647</strain>
    </source>
</reference>
<keyword evidence="2" id="KW-1185">Reference proteome</keyword>
<sequence>MIHFFTSAASNYLPKVRLLCNSIKKYHPEVTVHLALPDRKPNWLDLNNEPFDNIITVEELDIPNLKPWMFGHTLVELSTAIKPFVVRKLLSFENSEAVLYFDPDMVLFSRLDDLLDIFKTHSIGLTPHQTKPEKSIEAIMDNEISSLRYGVYNLGFVAVKNDLNGNAFAKWWSERLYEFCREGLNQGLWTDQKWIDLAPAFFEGVKVLKSSRFNVAAWNITTRKMEGSLENGLIIDGEPLGFYHFSGWDSGAHKVMASKYQGTNRALMSLLEWYEKAETQDPITSSTPWAFGFFDNNEKITKQHRLIYRLRPDLQKAYQNPYQVSEGQCYFNWFNWQAHLEHPELVGNIENQGISTENLISSYRQGAIDWNLIKRYLKRAIFDYKYGYKLSIKTIDIIKKSGIKGLSGKVRKMSK</sequence>